<reference evidence="2" key="1">
    <citation type="journal article" date="2009" name="PLoS Genet.">
        <title>Sequencing, mapping, and analysis of 27,455 maize full-length cDNAs.</title>
        <authorList>
            <person name="Soderlund C."/>
            <person name="Descour A."/>
            <person name="Kudrna D."/>
            <person name="Bomhoff M."/>
            <person name="Boyd L."/>
            <person name="Currie J."/>
            <person name="Angelova A."/>
            <person name="Collura K."/>
            <person name="Wissotski M."/>
            <person name="Ashley E."/>
            <person name="Morrow D."/>
            <person name="Fernandes J."/>
            <person name="Walbot V."/>
            <person name="Yu Y."/>
        </authorList>
    </citation>
    <scope>NUCLEOTIDE SEQUENCE</scope>
    <source>
        <strain evidence="2">B73</strain>
    </source>
</reference>
<protein>
    <submittedName>
        <fullName evidence="2">Uncharacterized protein</fullName>
    </submittedName>
</protein>
<feature type="region of interest" description="Disordered" evidence="1">
    <location>
        <begin position="21"/>
        <end position="40"/>
    </location>
</feature>
<name>C0PBG3_MAIZE</name>
<evidence type="ECO:0000256" key="1">
    <source>
        <dbReference type="SAM" id="MobiDB-lite"/>
    </source>
</evidence>
<sequence length="83" mass="8992">MTSQCEALGLGTRKKLSSWLVNGHESTPDNPMPSLPTAHHSIIPKVNPATFRTSSESCSAVKLPPASPFDNFLKAAYRTQPEL</sequence>
<dbReference type="EMBL" id="BT084795">
    <property type="protein sequence ID" value="ACR35148.1"/>
    <property type="molecule type" value="mRNA"/>
</dbReference>
<evidence type="ECO:0000313" key="2">
    <source>
        <dbReference type="EMBL" id="ACN31508.1"/>
    </source>
</evidence>
<proteinExistence type="evidence at transcript level"/>
<dbReference type="AlphaFoldDB" id="C0PBG3"/>
<dbReference type="EMBL" id="BT065632">
    <property type="protein sequence ID" value="ACN31508.1"/>
    <property type="molecule type" value="mRNA"/>
</dbReference>
<accession>C0PBG3</accession>
<organism evidence="2">
    <name type="scientific">Zea mays</name>
    <name type="common">Maize</name>
    <dbReference type="NCBI Taxonomy" id="4577"/>
    <lineage>
        <taxon>Eukaryota</taxon>
        <taxon>Viridiplantae</taxon>
        <taxon>Streptophyta</taxon>
        <taxon>Embryophyta</taxon>
        <taxon>Tracheophyta</taxon>
        <taxon>Spermatophyta</taxon>
        <taxon>Magnoliopsida</taxon>
        <taxon>Liliopsida</taxon>
        <taxon>Poales</taxon>
        <taxon>Poaceae</taxon>
        <taxon>PACMAD clade</taxon>
        <taxon>Panicoideae</taxon>
        <taxon>Andropogonodae</taxon>
        <taxon>Andropogoneae</taxon>
        <taxon>Tripsacinae</taxon>
        <taxon>Zea</taxon>
    </lineage>
</organism>